<keyword evidence="3" id="KW-1185">Reference proteome</keyword>
<evidence type="ECO:0000259" key="1">
    <source>
        <dbReference type="Pfam" id="PF04909"/>
    </source>
</evidence>
<dbReference type="PANTHER" id="PTHR35563:SF2">
    <property type="entry name" value="BARREL METAL-DEPENDENT HYDROLASE, PUTATIVE (AFU_ORTHOLOGUE AFUA_1G16240)-RELATED"/>
    <property type="match status" value="1"/>
</dbReference>
<gene>
    <name evidence="2" type="ORF">QUW46_02080</name>
</gene>
<dbReference type="InterPro" id="IPR006680">
    <property type="entry name" value="Amidohydro-rel"/>
</dbReference>
<proteinExistence type="predicted"/>
<protein>
    <submittedName>
        <fullName evidence="2">Amidohydrolase family protein</fullName>
    </submittedName>
</protein>
<sequence>MAANDSFIPRPFPYRTYDQWMRQIGIDLAGGIIVAGSFQGVSTDFLQLIPEIKAQFHRQYGAVINLDPRLSDQQLIHLKDAGVVGIRLNFVRGNTATPTALDRLARRIYDLAGWTTEVYTDAESLHRLLPVLAKLPAVAVNHVGYQKAAIADLYRLADNGVKVKVSGLGRLDFDPWPVLEKINQINPTALMFGSDFPGTRIKRIFNSTDLRHFQTLFAPAAQQRIFYDNAHQFYFH</sequence>
<evidence type="ECO:0000313" key="3">
    <source>
        <dbReference type="Proteomes" id="UP001529423"/>
    </source>
</evidence>
<comment type="caution">
    <text evidence="2">The sequence shown here is derived from an EMBL/GenBank/DDBJ whole genome shotgun (WGS) entry which is preliminary data.</text>
</comment>
<name>A0ABT7VKW8_9LACO</name>
<dbReference type="EMBL" id="JAUDEO010000007">
    <property type="protein sequence ID" value="MDM8333373.1"/>
    <property type="molecule type" value="Genomic_DNA"/>
</dbReference>
<dbReference type="Pfam" id="PF04909">
    <property type="entry name" value="Amidohydro_2"/>
    <property type="match status" value="1"/>
</dbReference>
<dbReference type="Gene3D" id="3.20.20.140">
    <property type="entry name" value="Metal-dependent hydrolases"/>
    <property type="match status" value="1"/>
</dbReference>
<dbReference type="PANTHER" id="PTHR35563">
    <property type="entry name" value="BARREL METAL-DEPENDENT HYDROLASE, PUTATIVE (AFU_ORTHOLOGUE AFUA_1G16240)-RELATED"/>
    <property type="match status" value="1"/>
</dbReference>
<evidence type="ECO:0000313" key="2">
    <source>
        <dbReference type="EMBL" id="MDM8333373.1"/>
    </source>
</evidence>
<feature type="domain" description="Amidohydrolase-related" evidence="1">
    <location>
        <begin position="49"/>
        <end position="234"/>
    </location>
</feature>
<reference evidence="2" key="1">
    <citation type="submission" date="2023-06" db="EMBL/GenBank/DDBJ databases">
        <title>Identification and characterization of horizontal gene transfer across gut microbiota members of farm animals based on homology search.</title>
        <authorList>
            <person name="Schwarzerova J."/>
            <person name="Nykrynova M."/>
            <person name="Jureckova K."/>
            <person name="Cejkova D."/>
            <person name="Rychlik I."/>
        </authorList>
    </citation>
    <scope>NUCLEOTIDE SEQUENCE</scope>
    <source>
        <strain evidence="2">105_WCHN</strain>
    </source>
</reference>
<dbReference type="SUPFAM" id="SSF51556">
    <property type="entry name" value="Metallo-dependent hydrolases"/>
    <property type="match status" value="1"/>
</dbReference>
<dbReference type="InterPro" id="IPR032466">
    <property type="entry name" value="Metal_Hydrolase"/>
</dbReference>
<dbReference type="Proteomes" id="UP001529423">
    <property type="component" value="Unassembled WGS sequence"/>
</dbReference>
<accession>A0ABT7VKW8</accession>
<dbReference type="InterPro" id="IPR052358">
    <property type="entry name" value="Aro_Compnd_Degr_Hydrolases"/>
</dbReference>
<reference evidence="2" key="2">
    <citation type="submission" date="2023-06" db="EMBL/GenBank/DDBJ databases">
        <authorList>
            <person name="Zeman M."/>
            <person name="Kubasova T."/>
            <person name="Jahodarova E."/>
            <person name="Nykrynova M."/>
            <person name="Rychlik I."/>
        </authorList>
    </citation>
    <scope>NUCLEOTIDE SEQUENCE</scope>
    <source>
        <strain evidence="2">105_WCHN</strain>
    </source>
</reference>
<organism evidence="2 3">
    <name type="scientific">Limosilactobacillus panis</name>
    <dbReference type="NCBI Taxonomy" id="47493"/>
    <lineage>
        <taxon>Bacteria</taxon>
        <taxon>Bacillati</taxon>
        <taxon>Bacillota</taxon>
        <taxon>Bacilli</taxon>
        <taxon>Lactobacillales</taxon>
        <taxon>Lactobacillaceae</taxon>
        <taxon>Limosilactobacillus</taxon>
    </lineage>
</organism>